<dbReference type="Pfam" id="PF16161">
    <property type="entry name" value="DUF4867"/>
    <property type="match status" value="1"/>
</dbReference>
<dbReference type="Proteomes" id="UP000095597">
    <property type="component" value="Unassembled WGS sequence"/>
</dbReference>
<evidence type="ECO:0000313" key="2">
    <source>
        <dbReference type="Proteomes" id="UP000095597"/>
    </source>
</evidence>
<sequence length="122" mass="13914">MEILKVTDAEFKTYGKVLEGYDMTDLLKAMEHAPLPLDEVIYEPSIEELEGLKIADEMKERAYGGLEIQIGYCNGNNKKLNAVEYHRSSELDIAVDDLILLLGCCTSERYEYRTDRSAEKDN</sequence>
<evidence type="ECO:0008006" key="3">
    <source>
        <dbReference type="Google" id="ProtNLM"/>
    </source>
</evidence>
<dbReference type="AlphaFoldDB" id="A0A173U9T2"/>
<dbReference type="InterPro" id="IPR032358">
    <property type="entry name" value="DUF4867"/>
</dbReference>
<accession>A0A173U9T2</accession>
<dbReference type="EMBL" id="CYXO01000011">
    <property type="protein sequence ID" value="CUN11037.1"/>
    <property type="molecule type" value="Genomic_DNA"/>
</dbReference>
<name>A0A173U9T2_9FIRM</name>
<gene>
    <name evidence="1" type="ORF">ERS852573_01975</name>
</gene>
<protein>
    <recommendedName>
        <fullName evidence="3">DUF4867 family protein</fullName>
    </recommendedName>
</protein>
<proteinExistence type="predicted"/>
<organism evidence="1 2">
    <name type="scientific">Dorea longicatena</name>
    <dbReference type="NCBI Taxonomy" id="88431"/>
    <lineage>
        <taxon>Bacteria</taxon>
        <taxon>Bacillati</taxon>
        <taxon>Bacillota</taxon>
        <taxon>Clostridia</taxon>
        <taxon>Lachnospirales</taxon>
        <taxon>Lachnospiraceae</taxon>
        <taxon>Dorea</taxon>
    </lineage>
</organism>
<evidence type="ECO:0000313" key="1">
    <source>
        <dbReference type="EMBL" id="CUN11037.1"/>
    </source>
</evidence>
<reference evidence="1 2" key="1">
    <citation type="submission" date="2015-09" db="EMBL/GenBank/DDBJ databases">
        <authorList>
            <consortium name="Pathogen Informatics"/>
        </authorList>
    </citation>
    <scope>NUCLEOTIDE SEQUENCE [LARGE SCALE GENOMIC DNA]</scope>
    <source>
        <strain evidence="1 2">2789STDY5834961</strain>
    </source>
</reference>